<keyword evidence="1" id="KW-0812">Transmembrane</keyword>
<evidence type="ECO:0000313" key="3">
    <source>
        <dbReference type="Proteomes" id="UP000282971"/>
    </source>
</evidence>
<feature type="transmembrane region" description="Helical" evidence="1">
    <location>
        <begin position="317"/>
        <end position="336"/>
    </location>
</feature>
<feature type="transmembrane region" description="Helical" evidence="1">
    <location>
        <begin position="516"/>
        <end position="545"/>
    </location>
</feature>
<evidence type="ECO:0000313" key="2">
    <source>
        <dbReference type="EMBL" id="RVT89717.1"/>
    </source>
</evidence>
<dbReference type="Proteomes" id="UP000282971">
    <property type="component" value="Unassembled WGS sequence"/>
</dbReference>
<feature type="transmembrane region" description="Helical" evidence="1">
    <location>
        <begin position="291"/>
        <end position="311"/>
    </location>
</feature>
<proteinExistence type="predicted"/>
<feature type="transmembrane region" description="Helical" evidence="1">
    <location>
        <begin position="800"/>
        <end position="819"/>
    </location>
</feature>
<keyword evidence="1" id="KW-0472">Membrane</keyword>
<feature type="transmembrane region" description="Helical" evidence="1">
    <location>
        <begin position="595"/>
        <end position="612"/>
    </location>
</feature>
<keyword evidence="3" id="KW-1185">Reference proteome</keyword>
<protein>
    <submittedName>
        <fullName evidence="2">DUF2339 domain-containing protein</fullName>
    </submittedName>
</protein>
<dbReference type="PANTHER" id="PTHR38434">
    <property type="entry name" value="BLL2549 PROTEIN"/>
    <property type="match status" value="1"/>
</dbReference>
<feature type="transmembrane region" description="Helical" evidence="1">
    <location>
        <begin position="160"/>
        <end position="180"/>
    </location>
</feature>
<feature type="transmembrane region" description="Helical" evidence="1">
    <location>
        <begin position="369"/>
        <end position="388"/>
    </location>
</feature>
<dbReference type="Pfam" id="PF10101">
    <property type="entry name" value="DUF2339"/>
    <property type="match status" value="1"/>
</dbReference>
<feature type="transmembrane region" description="Helical" evidence="1">
    <location>
        <begin position="417"/>
        <end position="438"/>
    </location>
</feature>
<dbReference type="EMBL" id="SACN01000004">
    <property type="protein sequence ID" value="RVT89717.1"/>
    <property type="molecule type" value="Genomic_DNA"/>
</dbReference>
<gene>
    <name evidence="2" type="ORF">EOD43_20255</name>
</gene>
<feature type="transmembrane region" description="Helical" evidence="1">
    <location>
        <begin position="474"/>
        <end position="495"/>
    </location>
</feature>
<dbReference type="InterPro" id="IPR014600">
    <property type="entry name" value="UCP035905_mem"/>
</dbReference>
<feature type="transmembrane region" description="Helical" evidence="1">
    <location>
        <begin position="395"/>
        <end position="411"/>
    </location>
</feature>
<name>A0A437LWL2_9SPHN</name>
<reference evidence="2 3" key="1">
    <citation type="submission" date="2019-01" db="EMBL/GenBank/DDBJ databases">
        <authorList>
            <person name="Chen W.-M."/>
        </authorList>
    </citation>
    <scope>NUCLEOTIDE SEQUENCE [LARGE SCALE GENOMIC DNA]</scope>
    <source>
        <strain evidence="2 3">CCP-7</strain>
    </source>
</reference>
<feature type="transmembrane region" description="Helical" evidence="1">
    <location>
        <begin position="737"/>
        <end position="756"/>
    </location>
</feature>
<feature type="transmembrane region" description="Helical" evidence="1">
    <location>
        <begin position="557"/>
        <end position="575"/>
    </location>
</feature>
<feature type="transmembrane region" description="Helical" evidence="1">
    <location>
        <begin position="956"/>
        <end position="973"/>
    </location>
</feature>
<dbReference type="AlphaFoldDB" id="A0A437LWL2"/>
<organism evidence="2 3">
    <name type="scientific">Sphingomonas crocodyli</name>
    <dbReference type="NCBI Taxonomy" id="1979270"/>
    <lineage>
        <taxon>Bacteria</taxon>
        <taxon>Pseudomonadati</taxon>
        <taxon>Pseudomonadota</taxon>
        <taxon>Alphaproteobacteria</taxon>
        <taxon>Sphingomonadales</taxon>
        <taxon>Sphingomonadaceae</taxon>
        <taxon>Sphingomonas</taxon>
    </lineage>
</organism>
<feature type="transmembrane region" description="Helical" evidence="1">
    <location>
        <begin position="343"/>
        <end position="363"/>
    </location>
</feature>
<comment type="caution">
    <text evidence="2">The sequence shown here is derived from an EMBL/GenBank/DDBJ whole genome shotgun (WGS) entry which is preliminary data.</text>
</comment>
<feature type="transmembrane region" description="Helical" evidence="1">
    <location>
        <begin position="450"/>
        <end position="468"/>
    </location>
</feature>
<dbReference type="OrthoDB" id="5422830at2"/>
<feature type="transmembrane region" description="Helical" evidence="1">
    <location>
        <begin position="222"/>
        <end position="247"/>
    </location>
</feature>
<dbReference type="PIRSF" id="PIRSF035905">
    <property type="entry name" value="UCP035905_mp"/>
    <property type="match status" value="1"/>
</dbReference>
<feature type="transmembrane region" description="Helical" evidence="1">
    <location>
        <begin position="267"/>
        <end position="284"/>
    </location>
</feature>
<evidence type="ECO:0000256" key="1">
    <source>
        <dbReference type="SAM" id="Phobius"/>
    </source>
</evidence>
<feature type="transmembrane region" description="Helical" evidence="1">
    <location>
        <begin position="831"/>
        <end position="851"/>
    </location>
</feature>
<keyword evidence="1" id="KW-1133">Transmembrane helix</keyword>
<accession>A0A437LWL2</accession>
<feature type="transmembrane region" description="Helical" evidence="1">
    <location>
        <begin position="902"/>
        <end position="920"/>
    </location>
</feature>
<dbReference type="PANTHER" id="PTHR38434:SF1">
    <property type="entry name" value="BLL2549 PROTEIN"/>
    <property type="match status" value="1"/>
</dbReference>
<feature type="transmembrane region" description="Helical" evidence="1">
    <location>
        <begin position="624"/>
        <end position="652"/>
    </location>
</feature>
<feature type="transmembrane region" description="Helical" evidence="1">
    <location>
        <begin position="192"/>
        <end position="215"/>
    </location>
</feature>
<sequence length="986" mass="103506">MIMTLILFVALVVVGALLFDTRRRLSEAEAQASEALSIAQAAMRKAEEVRTVPVAAPVAPPEEQPAPPPEPREVSAPVVRRAAYQAPPRAPVVVHVTRPVEPMAEPVVEPVVSHADEEASSGFEDLFGRKLPIWGGGITLLVAAVLLVRYSIEAGLLSPLVRTIGGWLFGLGLIGGAEAARRIRIVADDPRVAQALAGAGIGSLYAATLAAANLYGLIGPGLAFGALTAITALALGLALRFGVPSAILGLVGGVATPVLVQSDAPNVPLLAAYLALVIGGLTLLSRHQRWFWLGVSALIGGAGWSALLIIAGGLGSLSTASVGMLVIVLGLGLPLFGRDDDRAWMVQGATAAVAALQLAMLVASGGFALLNWGLYGLLAIGFVGLTIWQAALRPLILLPLVTALILAAIWPEPAMTHLGVVMVGIVLIFGGEALWRLWRADGGMLEAGRIVALSVGGYAVCHWHVLGVEWARDIRLSLVAAAFALLPVAALAIGWRRADRHDDLRFGTLGMTAGAMAIVVALMALPGWLAPVSIAAIAVGLLLTAEQAGDALLARNAAAYAVVAALFAPLTDPALAETSRLFGLTVSTDMMSALLRWAAPALAGAFFTWRLWDQPVARPLAGFAALLVYGAAAQVIPATALAPAVALGLVAIAEVMRRRYAAELLPAFGVLGLIAWGWALLPLGEWFLPAGASLFGDPFLVRDLPSLASSIERVLAPALLAGMALFRLRGFSDAVSWRAATAGAAAAAMIGVHMAYKHLFAIDDALMFESLGLAERTVWQVLLLGVGVVAWRAKLRWWAALPPVAMALVHAVYYSLWLHDPLWAPQAVGPWPVANLIVPMAALIFGALLLAERVAPQIATRAARPITILRMATILFLGLASLRQIFCGSLFAPVPMGSVEDIGRSVILILIAIGFLLWGIRVRARDWRIGSLVLMLAAVMKVFLVDASGAEGLLRIASFLALGFSLIGLGWLYSRYLRVDADRGVM</sequence>
<feature type="transmembrane region" description="Helical" evidence="1">
    <location>
        <begin position="872"/>
        <end position="896"/>
    </location>
</feature>
<dbReference type="InterPro" id="IPR019286">
    <property type="entry name" value="DUF2339_TM"/>
</dbReference>
<feature type="transmembrane region" description="Helical" evidence="1">
    <location>
        <begin position="131"/>
        <end position="148"/>
    </location>
</feature>
<feature type="transmembrane region" description="Helical" evidence="1">
    <location>
        <begin position="927"/>
        <end position="944"/>
    </location>
</feature>
<feature type="transmembrane region" description="Helical" evidence="1">
    <location>
        <begin position="664"/>
        <end position="684"/>
    </location>
</feature>